<reference evidence="4" key="1">
    <citation type="journal article" date="2023" name="Commun. Biol.">
        <title>Genome analysis of Parmales, the sister group of diatoms, reveals the evolutionary specialization of diatoms from phago-mixotrophs to photoautotrophs.</title>
        <authorList>
            <person name="Ban H."/>
            <person name="Sato S."/>
            <person name="Yoshikawa S."/>
            <person name="Yamada K."/>
            <person name="Nakamura Y."/>
            <person name="Ichinomiya M."/>
            <person name="Sato N."/>
            <person name="Blanc-Mathieu R."/>
            <person name="Endo H."/>
            <person name="Kuwata A."/>
            <person name="Ogata H."/>
        </authorList>
    </citation>
    <scope>NUCLEOTIDE SEQUENCE [LARGE SCALE GENOMIC DNA]</scope>
</reference>
<feature type="compositionally biased region" description="Basic residues" evidence="2">
    <location>
        <begin position="401"/>
        <end position="410"/>
    </location>
</feature>
<dbReference type="AlphaFoldDB" id="A0A9W7EKE4"/>
<feature type="coiled-coil region" evidence="1">
    <location>
        <begin position="111"/>
        <end position="138"/>
    </location>
</feature>
<feature type="non-terminal residue" evidence="3">
    <location>
        <position position="1"/>
    </location>
</feature>
<keyword evidence="1" id="KW-0175">Coiled coil</keyword>
<evidence type="ECO:0000256" key="2">
    <source>
        <dbReference type="SAM" id="MobiDB-lite"/>
    </source>
</evidence>
<proteinExistence type="predicted"/>
<dbReference type="EMBL" id="BLQM01000295">
    <property type="protein sequence ID" value="GMH81095.1"/>
    <property type="molecule type" value="Genomic_DNA"/>
</dbReference>
<dbReference type="Proteomes" id="UP001162640">
    <property type="component" value="Unassembled WGS sequence"/>
</dbReference>
<evidence type="ECO:0000256" key="1">
    <source>
        <dbReference type="SAM" id="Coils"/>
    </source>
</evidence>
<protein>
    <submittedName>
        <fullName evidence="3">Uncharacterized protein</fullName>
    </submittedName>
</protein>
<comment type="caution">
    <text evidence="3">The sequence shown here is derived from an EMBL/GenBank/DDBJ whole genome shotgun (WGS) entry which is preliminary data.</text>
</comment>
<gene>
    <name evidence="3" type="ORF">TL16_g08824</name>
</gene>
<accession>A0A9W7EKE4</accession>
<organism evidence="3 4">
    <name type="scientific">Triparma laevis f. inornata</name>
    <dbReference type="NCBI Taxonomy" id="1714386"/>
    <lineage>
        <taxon>Eukaryota</taxon>
        <taxon>Sar</taxon>
        <taxon>Stramenopiles</taxon>
        <taxon>Ochrophyta</taxon>
        <taxon>Bolidophyceae</taxon>
        <taxon>Parmales</taxon>
        <taxon>Triparmaceae</taxon>
        <taxon>Triparma</taxon>
    </lineage>
</organism>
<sequence length="410" mass="41709">QEGVGVGGEEKKDEGNNSLKELVPTLTKLSLSLQQQNTLLQSIEKKTREDCQVVLKDGIWVLQRVHDRQKVIMQKKNESKGINVGGATESTLVNMLPRNETVPPTYIWSVLERLRGEAMEAEVKVAKLQKQISAGRAEVAASAQKNRHGGDPREQIKNVVTANHRNFLNIAGLVSSNNQRMTMLKKKTLRSGYSSNNKAIVELTASNRSNSSFQMDKYEKKMREEVLKYKMQQQAAAAPVAPPAGGGFGGGFGAVACTPAGGGFGGGFGAKPAVVSGFGGFGTPAAAAPLAAAGGFGGFGAPAAGSSGFGGFGATPAPALAGGFGGFGTPAAAPAAGGFGGFGAAPAPAAGGFGGFSTPAPASSLQAGAFGASANPPPPTFGHSQSFGGFGSGGGTNTLQTKKKGKGKKR</sequence>
<name>A0A9W7EKE4_9STRA</name>
<feature type="region of interest" description="Disordered" evidence="2">
    <location>
        <begin position="367"/>
        <end position="410"/>
    </location>
</feature>
<evidence type="ECO:0000313" key="3">
    <source>
        <dbReference type="EMBL" id="GMH81095.1"/>
    </source>
</evidence>
<evidence type="ECO:0000313" key="4">
    <source>
        <dbReference type="Proteomes" id="UP001162640"/>
    </source>
</evidence>